<name>A0A3D8WUE5_PRIMG</name>
<accession>A0A3D8WUE5</accession>
<organism evidence="1 2">
    <name type="scientific">Priestia megaterium</name>
    <name type="common">Bacillus megaterium</name>
    <dbReference type="NCBI Taxonomy" id="1404"/>
    <lineage>
        <taxon>Bacteria</taxon>
        <taxon>Bacillati</taxon>
        <taxon>Bacillota</taxon>
        <taxon>Bacilli</taxon>
        <taxon>Bacillales</taxon>
        <taxon>Bacillaceae</taxon>
        <taxon>Priestia</taxon>
    </lineage>
</organism>
<proteinExistence type="predicted"/>
<dbReference type="AlphaFoldDB" id="A0A3D8WUE5"/>
<protein>
    <submittedName>
        <fullName evidence="1">Uncharacterized protein</fullName>
    </submittedName>
</protein>
<dbReference type="EMBL" id="PQWM01000059">
    <property type="protein sequence ID" value="RDZ06682.1"/>
    <property type="molecule type" value="Genomic_DNA"/>
</dbReference>
<reference evidence="1 2" key="1">
    <citation type="journal article" date="2018" name="Appl. Environ. Microbiol.">
        <title>Antimicrobial susceptibility testing and tentative epidemiological cut-off values of five Bacillus species relevant for use as animal feed additives or for plant protection.</title>
        <authorList>
            <person name="Agerso Y."/>
            <person name="Stuer-Lauridsen B."/>
            <person name="Bjerre K."/>
            <person name="Jensen M.G."/>
            <person name="Johansen E."/>
            <person name="Bennedsen M."/>
            <person name="Brockmann E."/>
            <person name="Nielsen B."/>
        </authorList>
    </citation>
    <scope>NUCLEOTIDE SEQUENCE [LARGE SCALE GENOMIC DNA]</scope>
    <source>
        <strain evidence="1 2">CHCC20162</strain>
    </source>
</reference>
<dbReference type="Proteomes" id="UP000256519">
    <property type="component" value="Unassembled WGS sequence"/>
</dbReference>
<comment type="caution">
    <text evidence="1">The sequence shown here is derived from an EMBL/GenBank/DDBJ whole genome shotgun (WGS) entry which is preliminary data.</text>
</comment>
<evidence type="ECO:0000313" key="2">
    <source>
        <dbReference type="Proteomes" id="UP000256519"/>
    </source>
</evidence>
<gene>
    <name evidence="1" type="ORF">C3744_28290</name>
</gene>
<evidence type="ECO:0000313" key="1">
    <source>
        <dbReference type="EMBL" id="RDZ06682.1"/>
    </source>
</evidence>
<dbReference type="RefSeq" id="WP_116078626.1">
    <property type="nucleotide sequence ID" value="NZ_CP187638.1"/>
</dbReference>
<sequence>MKYKMKSGDTTFIGIANADKYMSFVDEDWSLNQLLKHFGEETKNANIMVFQMSVNGIEHSWKVKVTVNQENKVKGSYRQAQGYIRVTNKELYLVDYDCLTMAAQFNHRKVPDQNCSNYRISIQNGIYQVNVYQFYDVDSNSRTGSRLKDMLIEFHEVKDISSSIDTVYWCNF</sequence>